<proteinExistence type="predicted"/>
<dbReference type="RefSeq" id="XP_056851872.1">
    <property type="nucleotide sequence ID" value="XM_056995892.1"/>
</dbReference>
<organism evidence="1 2">
    <name type="scientific">Raphanus sativus</name>
    <name type="common">Radish</name>
    <name type="synonym">Raphanus raphanistrum var. sativus</name>
    <dbReference type="NCBI Taxonomy" id="3726"/>
    <lineage>
        <taxon>Eukaryota</taxon>
        <taxon>Viridiplantae</taxon>
        <taxon>Streptophyta</taxon>
        <taxon>Embryophyta</taxon>
        <taxon>Tracheophyta</taxon>
        <taxon>Spermatophyta</taxon>
        <taxon>Magnoliopsida</taxon>
        <taxon>eudicotyledons</taxon>
        <taxon>Gunneridae</taxon>
        <taxon>Pentapetalae</taxon>
        <taxon>rosids</taxon>
        <taxon>malvids</taxon>
        <taxon>Brassicales</taxon>
        <taxon>Brassicaceae</taxon>
        <taxon>Brassiceae</taxon>
        <taxon>Raphanus</taxon>
    </lineage>
</organism>
<reference evidence="2" key="1">
    <citation type="submission" date="2025-08" db="UniProtKB">
        <authorList>
            <consortium name="RefSeq"/>
        </authorList>
    </citation>
    <scope>IDENTIFICATION</scope>
    <source>
        <tissue evidence="2">Leaf</tissue>
    </source>
</reference>
<evidence type="ECO:0000313" key="2">
    <source>
        <dbReference type="RefSeq" id="XP_056851872.1"/>
    </source>
</evidence>
<protein>
    <submittedName>
        <fullName evidence="2">Uncharacterized protein LOC130500984</fullName>
    </submittedName>
</protein>
<name>A0A9W3CK26_RAPSA</name>
<dbReference type="GeneID" id="130500984"/>
<dbReference type="OrthoDB" id="1113927at2759"/>
<dbReference type="AlphaFoldDB" id="A0A9W3CK26"/>
<dbReference type="KEGG" id="rsz:130500984"/>
<accession>A0A9W3CK26</accession>
<dbReference type="Proteomes" id="UP000504610">
    <property type="component" value="Unplaced"/>
</dbReference>
<gene>
    <name evidence="2" type="primary">LOC130500984</name>
</gene>
<sequence length="241" mass="27924">MAYQSFDATFDRLEATVQSFMATLQQQSPRADSIGFFPTTNQLKSPTQVSVSSSEQYGNSPPLGYRQVAENLDNHEEERFIEIPVFSGDDLRPWIDWMENRFAAEDFTDDQKMALAYAVIRGEAGSWYNKRRPFQNWKDLKDAMLLRYGNHNDQERIAFCLELEQRWQETEMMTPSPSFLVTDSIPEAEETNVEETDSCLVNDCDHDYDDNDHDDSVLVQDALHYEETIFGNRVCSRSRPD</sequence>
<keyword evidence="1" id="KW-1185">Reference proteome</keyword>
<evidence type="ECO:0000313" key="1">
    <source>
        <dbReference type="Proteomes" id="UP000504610"/>
    </source>
</evidence>